<evidence type="ECO:0000313" key="2">
    <source>
        <dbReference type="Proteomes" id="UP001341281"/>
    </source>
</evidence>
<proteinExistence type="predicted"/>
<name>A0AAQ3UPD9_PASNO</name>
<accession>A0AAQ3UPD9</accession>
<protein>
    <submittedName>
        <fullName evidence="1">Uncharacterized protein</fullName>
    </submittedName>
</protein>
<keyword evidence="2" id="KW-1185">Reference proteome</keyword>
<dbReference type="EMBL" id="CP144754">
    <property type="protein sequence ID" value="WVZ95806.1"/>
    <property type="molecule type" value="Genomic_DNA"/>
</dbReference>
<sequence>MKHPTTTSHVCRTHYVAVIPVVTLRSSTIICPKTPQSAFFAVLSLHWRRASMHSKIAAQVLCIDGTFLTGRYKGTMLIAIAADEALRRIKKGNSMFSWKKLDELTNKQAAELRRRGVNAEHEEPIAMEDVGLDGPNVRRRPRSFDQVVFRVD</sequence>
<organism evidence="1 2">
    <name type="scientific">Paspalum notatum var. saurae</name>
    <dbReference type="NCBI Taxonomy" id="547442"/>
    <lineage>
        <taxon>Eukaryota</taxon>
        <taxon>Viridiplantae</taxon>
        <taxon>Streptophyta</taxon>
        <taxon>Embryophyta</taxon>
        <taxon>Tracheophyta</taxon>
        <taxon>Spermatophyta</taxon>
        <taxon>Magnoliopsida</taxon>
        <taxon>Liliopsida</taxon>
        <taxon>Poales</taxon>
        <taxon>Poaceae</taxon>
        <taxon>PACMAD clade</taxon>
        <taxon>Panicoideae</taxon>
        <taxon>Andropogonodae</taxon>
        <taxon>Paspaleae</taxon>
        <taxon>Paspalinae</taxon>
        <taxon>Paspalum</taxon>
    </lineage>
</organism>
<reference evidence="1 2" key="1">
    <citation type="submission" date="2024-02" db="EMBL/GenBank/DDBJ databases">
        <title>High-quality chromosome-scale genome assembly of Pensacola bahiagrass (Paspalum notatum Flugge var. saurae).</title>
        <authorList>
            <person name="Vega J.M."/>
            <person name="Podio M."/>
            <person name="Orjuela J."/>
            <person name="Siena L.A."/>
            <person name="Pessino S.C."/>
            <person name="Combes M.C."/>
            <person name="Mariac C."/>
            <person name="Albertini E."/>
            <person name="Pupilli F."/>
            <person name="Ortiz J.P.A."/>
            <person name="Leblanc O."/>
        </authorList>
    </citation>
    <scope>NUCLEOTIDE SEQUENCE [LARGE SCALE GENOMIC DNA]</scope>
    <source>
        <strain evidence="1">R1</strain>
        <tissue evidence="1">Leaf</tissue>
    </source>
</reference>
<gene>
    <name evidence="1" type="ORF">U9M48_041522</name>
</gene>
<dbReference type="Proteomes" id="UP001341281">
    <property type="component" value="Chromosome 10"/>
</dbReference>
<dbReference type="AlphaFoldDB" id="A0AAQ3UPD9"/>
<evidence type="ECO:0000313" key="1">
    <source>
        <dbReference type="EMBL" id="WVZ95806.1"/>
    </source>
</evidence>